<proteinExistence type="predicted"/>
<dbReference type="PANTHER" id="PTHR21098">
    <property type="entry name" value="RIBOFLAVIN SYNTHASE ALPHA CHAIN"/>
    <property type="match status" value="1"/>
</dbReference>
<dbReference type="Pfam" id="PF00677">
    <property type="entry name" value="Lum_binding"/>
    <property type="match status" value="2"/>
</dbReference>
<dbReference type="InterPro" id="IPR026017">
    <property type="entry name" value="Lumazine-bd_dom"/>
</dbReference>
<dbReference type="Gene3D" id="2.40.30.20">
    <property type="match status" value="2"/>
</dbReference>
<reference evidence="4 5" key="1">
    <citation type="submission" date="2016-03" db="EMBL/GenBank/DDBJ databases">
        <title>How can Kluyveromyces marxianus grow so fast - potential evolutionary course in Saccharomyces Complex revealed by comparative genomics.</title>
        <authorList>
            <person name="Mo W."/>
            <person name="Lu W."/>
            <person name="Yang X."/>
            <person name="Qi J."/>
            <person name="Lv H."/>
        </authorList>
    </citation>
    <scope>NUCLEOTIDE SEQUENCE [LARGE SCALE GENOMIC DNA]</scope>
    <source>
        <strain evidence="4 5">FIM1</strain>
    </source>
</reference>
<dbReference type="PANTHER" id="PTHR21098:SF0">
    <property type="entry name" value="RIBOFLAVIN SYNTHASE"/>
    <property type="match status" value="1"/>
</dbReference>
<sequence length="237" mass="25758">MFTGIVEHIGTVAEYKELDESVSGGNGVSVTIKDASPILGDCHIGDSIACNGICLTVTEFDSDSFKVGISPETINRTEIASWKVGTKINLERAVSQEVRFGGHYVQGHVDSVATITSRRPEGNSIVFGFKLRDDTYNKFIVEKGFIALDGTSLTVTQIDDDGTFYIAMIAHTQEHVVMPLKKIGDLVNVEVDVTGKVIEKQIDVHLEAQISNPKSSLAQLVGKLVEQKVAEYISKSK</sequence>
<dbReference type="CDD" id="cd00402">
    <property type="entry name" value="Riboflavin_synthase_like"/>
    <property type="match status" value="1"/>
</dbReference>
<evidence type="ECO:0000256" key="2">
    <source>
        <dbReference type="PROSITE-ProRule" id="PRU00524"/>
    </source>
</evidence>
<dbReference type="PIRSF" id="PIRSF000498">
    <property type="entry name" value="Riboflavin_syn_A"/>
    <property type="match status" value="1"/>
</dbReference>
<evidence type="ECO:0000259" key="3">
    <source>
        <dbReference type="PROSITE" id="PS51177"/>
    </source>
</evidence>
<feature type="domain" description="Lumazine-binding" evidence="3">
    <location>
        <begin position="1"/>
        <end position="103"/>
    </location>
</feature>
<evidence type="ECO:0000256" key="1">
    <source>
        <dbReference type="ARBA" id="ARBA00022737"/>
    </source>
</evidence>
<feature type="domain" description="Lumazine-binding" evidence="3">
    <location>
        <begin position="104"/>
        <end position="202"/>
    </location>
</feature>
<dbReference type="Proteomes" id="UP000422736">
    <property type="component" value="Chromosome 5"/>
</dbReference>
<keyword evidence="1" id="KW-0677">Repeat</keyword>
<dbReference type="SUPFAM" id="SSF63380">
    <property type="entry name" value="Riboflavin synthase domain-like"/>
    <property type="match status" value="2"/>
</dbReference>
<gene>
    <name evidence="4" type="primary">RIB5</name>
    <name evidence="4" type="ORF">FIM1_3558</name>
</gene>
<dbReference type="NCBIfam" id="NF006767">
    <property type="entry name" value="PRK09289.1"/>
    <property type="match status" value="1"/>
</dbReference>
<evidence type="ECO:0000313" key="4">
    <source>
        <dbReference type="EMBL" id="QGN16834.1"/>
    </source>
</evidence>
<keyword evidence="5" id="KW-1185">Reference proteome</keyword>
<organism evidence="4 5">
    <name type="scientific">Kluyveromyces marxianus</name>
    <name type="common">Yeast</name>
    <name type="synonym">Candida kefyr</name>
    <dbReference type="NCBI Taxonomy" id="4911"/>
    <lineage>
        <taxon>Eukaryota</taxon>
        <taxon>Fungi</taxon>
        <taxon>Dikarya</taxon>
        <taxon>Ascomycota</taxon>
        <taxon>Saccharomycotina</taxon>
        <taxon>Saccharomycetes</taxon>
        <taxon>Saccharomycetales</taxon>
        <taxon>Saccharomycetaceae</taxon>
        <taxon>Kluyveromyces</taxon>
    </lineage>
</organism>
<feature type="repeat" description="Lumazine-binding" evidence="2">
    <location>
        <begin position="1"/>
        <end position="103"/>
    </location>
</feature>
<dbReference type="InterPro" id="IPR017938">
    <property type="entry name" value="Riboflavin_synthase-like_b-brl"/>
</dbReference>
<feature type="repeat" description="Lumazine-binding" evidence="2">
    <location>
        <begin position="104"/>
        <end position="202"/>
    </location>
</feature>
<accession>A0ABX6EWV8</accession>
<dbReference type="PROSITE" id="PS51177">
    <property type="entry name" value="LUMAZINE_BIND"/>
    <property type="match status" value="2"/>
</dbReference>
<name>A0ABX6EWV8_KLUMA</name>
<protein>
    <submittedName>
        <fullName evidence="4">Riboflavin synthase alpha chain</fullName>
    </submittedName>
</protein>
<dbReference type="InterPro" id="IPR001783">
    <property type="entry name" value="Lumazine-bd"/>
</dbReference>
<dbReference type="NCBIfam" id="TIGR00187">
    <property type="entry name" value="ribE"/>
    <property type="match status" value="1"/>
</dbReference>
<evidence type="ECO:0000313" key="5">
    <source>
        <dbReference type="Proteomes" id="UP000422736"/>
    </source>
</evidence>
<dbReference type="InterPro" id="IPR023366">
    <property type="entry name" value="ATP_synth_asu-like_sf"/>
</dbReference>
<dbReference type="EMBL" id="CP015058">
    <property type="protein sequence ID" value="QGN16834.1"/>
    <property type="molecule type" value="Genomic_DNA"/>
</dbReference>